<dbReference type="PANTHER" id="PTHR24148">
    <property type="entry name" value="ANKYRIN REPEAT DOMAIN-CONTAINING PROTEIN 39 HOMOLOG-RELATED"/>
    <property type="match status" value="1"/>
</dbReference>
<evidence type="ECO:0000313" key="4">
    <source>
        <dbReference type="Proteomes" id="UP000756346"/>
    </source>
</evidence>
<reference evidence="3" key="1">
    <citation type="journal article" date="2021" name="Nat. Commun.">
        <title>Genetic determinants of endophytism in the Arabidopsis root mycobiome.</title>
        <authorList>
            <person name="Mesny F."/>
            <person name="Miyauchi S."/>
            <person name="Thiergart T."/>
            <person name="Pickel B."/>
            <person name="Atanasova L."/>
            <person name="Karlsson M."/>
            <person name="Huettel B."/>
            <person name="Barry K.W."/>
            <person name="Haridas S."/>
            <person name="Chen C."/>
            <person name="Bauer D."/>
            <person name="Andreopoulos W."/>
            <person name="Pangilinan J."/>
            <person name="LaButti K."/>
            <person name="Riley R."/>
            <person name="Lipzen A."/>
            <person name="Clum A."/>
            <person name="Drula E."/>
            <person name="Henrissat B."/>
            <person name="Kohler A."/>
            <person name="Grigoriev I.V."/>
            <person name="Martin F.M."/>
            <person name="Hacquard S."/>
        </authorList>
    </citation>
    <scope>NUCLEOTIDE SEQUENCE</scope>
    <source>
        <strain evidence="3">MPI-CAGE-CH-0230</strain>
    </source>
</reference>
<dbReference type="InterPro" id="IPR010730">
    <property type="entry name" value="HET"/>
</dbReference>
<organism evidence="3 4">
    <name type="scientific">Microdochium trichocladiopsis</name>
    <dbReference type="NCBI Taxonomy" id="1682393"/>
    <lineage>
        <taxon>Eukaryota</taxon>
        <taxon>Fungi</taxon>
        <taxon>Dikarya</taxon>
        <taxon>Ascomycota</taxon>
        <taxon>Pezizomycotina</taxon>
        <taxon>Sordariomycetes</taxon>
        <taxon>Xylariomycetidae</taxon>
        <taxon>Xylariales</taxon>
        <taxon>Microdochiaceae</taxon>
        <taxon>Microdochium</taxon>
    </lineage>
</organism>
<protein>
    <submittedName>
        <fullName evidence="3">Heterokaryon incompatibility protein-domain-containing protein</fullName>
    </submittedName>
</protein>
<evidence type="ECO:0000256" key="1">
    <source>
        <dbReference type="SAM" id="MobiDB-lite"/>
    </source>
</evidence>
<comment type="caution">
    <text evidence="3">The sequence shown here is derived from an EMBL/GenBank/DDBJ whole genome shotgun (WGS) entry which is preliminary data.</text>
</comment>
<proteinExistence type="predicted"/>
<dbReference type="OrthoDB" id="5386682at2759"/>
<dbReference type="PANTHER" id="PTHR24148:SF82">
    <property type="entry name" value="HETEROKARYON INCOMPATIBILITY DOMAIN-CONTAINING PROTEIN"/>
    <property type="match status" value="1"/>
</dbReference>
<name>A0A9P8YA09_9PEZI</name>
<keyword evidence="4" id="KW-1185">Reference proteome</keyword>
<dbReference type="EMBL" id="JAGTJQ010000003">
    <property type="protein sequence ID" value="KAH7035809.1"/>
    <property type="molecule type" value="Genomic_DNA"/>
</dbReference>
<evidence type="ECO:0000313" key="3">
    <source>
        <dbReference type="EMBL" id="KAH7035809.1"/>
    </source>
</evidence>
<evidence type="ECO:0000259" key="2">
    <source>
        <dbReference type="Pfam" id="PF06985"/>
    </source>
</evidence>
<dbReference type="AlphaFoldDB" id="A0A9P8YA09"/>
<dbReference type="GeneID" id="70187988"/>
<sequence>MSLPYMPLDAHRAQIRLLTLEPAAPSLPRNRNNDNNKDNEAQQLSCSLSVVSLNDKPRFVALSYVWGDVEGSSTGIVVDNSAIQVTRNLGDALLWHRGWHADLPIWADAVCINQDDPAEKGHQIELMARVYQEAAKVICWLGPSTPRIEAYLSWGPCLASDPDAPWGVRWLSRTMWTAAFRSRAYWHRSTRRSHALTALQVFNGFTEFHQLPYFQRMWTFQESLLPKQGDLVPVLHGRIRENLRLYKMYYNEIPWAALGTYADLMRRDPGSLTAVEAQILQEASDPLYPLGHDQRRSVRESLQVLRVLRWQDSFFLADLLVASSTRICHDPRDKIFALLGLIHDIPVGDKETAAARARLLEVDPLKPPNAVIRDALFYIYHHESEFMVLEVVKRYMTLGTHQREDRWPSWLPDMAVQRDRAKTTGALPQVLDGTQAARWRVLQTKSRAYDALDLDGKFIGRVVAVVTFPDSLAAFVDAVVGLLKIAKVHQARSSSGSGASRRSQSGPAPHPPENADPAHVKLVELMNCADGQLAKKLAHIFKELSYGQGPGFNEIWFWYSFQRVQRCQPGVGPDHTPTLGLDDTLNPAKFSSKGLPNHSLFVLDTGNFGLCTSQAEVGDVVVASNAWDDCLLLRSVMEHDLYSTGQLKGPRVFHFVDLPFVDGLGVGINADQAFVNKVYQTPLQEFVLL</sequence>
<feature type="compositionally biased region" description="Low complexity" evidence="1">
    <location>
        <begin position="493"/>
        <end position="506"/>
    </location>
</feature>
<accession>A0A9P8YA09</accession>
<gene>
    <name evidence="3" type="ORF">B0I36DRAFT_361136</name>
</gene>
<dbReference type="InterPro" id="IPR052895">
    <property type="entry name" value="HetReg/Transcr_Mod"/>
</dbReference>
<feature type="domain" description="Heterokaryon incompatibility" evidence="2">
    <location>
        <begin position="59"/>
        <end position="222"/>
    </location>
</feature>
<dbReference type="Proteomes" id="UP000756346">
    <property type="component" value="Unassembled WGS sequence"/>
</dbReference>
<dbReference type="Pfam" id="PF06985">
    <property type="entry name" value="HET"/>
    <property type="match status" value="1"/>
</dbReference>
<feature type="region of interest" description="Disordered" evidence="1">
    <location>
        <begin position="493"/>
        <end position="516"/>
    </location>
</feature>
<dbReference type="RefSeq" id="XP_046015902.1">
    <property type="nucleotide sequence ID" value="XM_046158442.1"/>
</dbReference>